<dbReference type="GO" id="GO:0000976">
    <property type="term" value="F:transcription cis-regulatory region binding"/>
    <property type="evidence" value="ECO:0007669"/>
    <property type="project" value="TreeGrafter"/>
</dbReference>
<dbReference type="SUPFAM" id="SSF46689">
    <property type="entry name" value="Homeodomain-like"/>
    <property type="match status" value="1"/>
</dbReference>
<dbReference type="Pfam" id="PF00440">
    <property type="entry name" value="TetR_N"/>
    <property type="match status" value="1"/>
</dbReference>
<evidence type="ECO:0000256" key="4">
    <source>
        <dbReference type="PROSITE-ProRule" id="PRU00335"/>
    </source>
</evidence>
<keyword evidence="3" id="KW-0804">Transcription</keyword>
<dbReference type="PROSITE" id="PS50977">
    <property type="entry name" value="HTH_TETR_2"/>
    <property type="match status" value="1"/>
</dbReference>
<dbReference type="Proteomes" id="UP000077603">
    <property type="component" value="Chromosome"/>
</dbReference>
<feature type="compositionally biased region" description="Pro residues" evidence="5">
    <location>
        <begin position="206"/>
        <end position="227"/>
    </location>
</feature>
<dbReference type="PRINTS" id="PR00455">
    <property type="entry name" value="HTHTETR"/>
</dbReference>
<gene>
    <name evidence="7" type="ORF">DA69_04395</name>
</gene>
<dbReference type="STRING" id="588932.DA69_04395"/>
<dbReference type="AlphaFoldDB" id="A0A172Y4B1"/>
<keyword evidence="1" id="KW-0805">Transcription regulation</keyword>
<sequence length="227" mass="25056">MPRRNAEHMAAQRERILRAVFECIAERGVERTSIADIRRRAGLSAGALYVHFSNKDEMVAEALRYGSMTEATLPDSWPEFLKVASSLRSQLGFDIATVARIRLHMHAESVRPGPLHDLHRPILERNLDLLAERLAHLAHRGEIRLKMSPRQTAVSISALIDGALFIGLATDRPLKELEPEIQAALACLVEVPPAPRARRGTAETPQPSPKSPPPRPAGRPPAPDPAR</sequence>
<dbReference type="SUPFAM" id="SSF48498">
    <property type="entry name" value="Tetracyclin repressor-like, C-terminal domain"/>
    <property type="match status" value="1"/>
</dbReference>
<dbReference type="InterPro" id="IPR036271">
    <property type="entry name" value="Tet_transcr_reg_TetR-rel_C_sf"/>
</dbReference>
<accession>A0A172Y4B1</accession>
<feature type="region of interest" description="Disordered" evidence="5">
    <location>
        <begin position="193"/>
        <end position="227"/>
    </location>
</feature>
<dbReference type="PROSITE" id="PS01081">
    <property type="entry name" value="HTH_TETR_1"/>
    <property type="match status" value="1"/>
</dbReference>
<evidence type="ECO:0000313" key="8">
    <source>
        <dbReference type="Proteomes" id="UP000077603"/>
    </source>
</evidence>
<organism evidence="7 8">
    <name type="scientific">Brevundimonas naejangsanensis</name>
    <dbReference type="NCBI Taxonomy" id="588932"/>
    <lineage>
        <taxon>Bacteria</taxon>
        <taxon>Pseudomonadati</taxon>
        <taxon>Pseudomonadota</taxon>
        <taxon>Alphaproteobacteria</taxon>
        <taxon>Caulobacterales</taxon>
        <taxon>Caulobacteraceae</taxon>
        <taxon>Brevundimonas</taxon>
    </lineage>
</organism>
<feature type="domain" description="HTH tetR-type" evidence="6">
    <location>
        <begin position="10"/>
        <end position="70"/>
    </location>
</feature>
<dbReference type="InterPro" id="IPR050109">
    <property type="entry name" value="HTH-type_TetR-like_transc_reg"/>
</dbReference>
<dbReference type="InterPro" id="IPR009057">
    <property type="entry name" value="Homeodomain-like_sf"/>
</dbReference>
<protein>
    <recommendedName>
        <fullName evidence="6">HTH tetR-type domain-containing protein</fullName>
    </recommendedName>
</protein>
<keyword evidence="2 4" id="KW-0238">DNA-binding</keyword>
<keyword evidence="8" id="KW-1185">Reference proteome</keyword>
<dbReference type="eggNOG" id="COG1309">
    <property type="taxonomic scope" value="Bacteria"/>
</dbReference>
<dbReference type="PANTHER" id="PTHR30055">
    <property type="entry name" value="HTH-TYPE TRANSCRIPTIONAL REGULATOR RUTR"/>
    <property type="match status" value="1"/>
</dbReference>
<dbReference type="RefSeq" id="WP_025977278.1">
    <property type="nucleotide sequence ID" value="NZ_CP015614.1"/>
</dbReference>
<dbReference type="GO" id="GO:0003700">
    <property type="term" value="F:DNA-binding transcription factor activity"/>
    <property type="evidence" value="ECO:0007669"/>
    <property type="project" value="TreeGrafter"/>
</dbReference>
<evidence type="ECO:0000256" key="3">
    <source>
        <dbReference type="ARBA" id="ARBA00023163"/>
    </source>
</evidence>
<dbReference type="Gene3D" id="1.10.357.10">
    <property type="entry name" value="Tetracycline Repressor, domain 2"/>
    <property type="match status" value="1"/>
</dbReference>
<feature type="DNA-binding region" description="H-T-H motif" evidence="4">
    <location>
        <begin position="33"/>
        <end position="52"/>
    </location>
</feature>
<dbReference type="PANTHER" id="PTHR30055:SF234">
    <property type="entry name" value="HTH-TYPE TRANSCRIPTIONAL REGULATOR BETI"/>
    <property type="match status" value="1"/>
</dbReference>
<reference evidence="7 8" key="1">
    <citation type="journal article" date="2014" name="Genome Announc.">
        <title>Genome Sequence of a Promising Hydrogen-Producing Facultative Anaerobic Bacterium, Brevundimonas naejangsanensis Strain B1.</title>
        <authorList>
            <person name="Su H."/>
            <person name="Zhang T."/>
            <person name="Bao M."/>
            <person name="Jiang Y."/>
            <person name="Wang Y."/>
            <person name="Tan T."/>
        </authorList>
    </citation>
    <scope>NUCLEOTIDE SEQUENCE [LARGE SCALE GENOMIC DNA]</scope>
    <source>
        <strain evidence="7 8">B1</strain>
    </source>
</reference>
<proteinExistence type="predicted"/>
<dbReference type="InterPro" id="IPR001647">
    <property type="entry name" value="HTH_TetR"/>
</dbReference>
<evidence type="ECO:0000256" key="1">
    <source>
        <dbReference type="ARBA" id="ARBA00023015"/>
    </source>
</evidence>
<evidence type="ECO:0000256" key="2">
    <source>
        <dbReference type="ARBA" id="ARBA00023125"/>
    </source>
</evidence>
<dbReference type="InterPro" id="IPR023772">
    <property type="entry name" value="DNA-bd_HTH_TetR-type_CS"/>
</dbReference>
<evidence type="ECO:0000259" key="6">
    <source>
        <dbReference type="PROSITE" id="PS50977"/>
    </source>
</evidence>
<dbReference type="OrthoDB" id="9798857at2"/>
<evidence type="ECO:0000313" key="7">
    <source>
        <dbReference type="EMBL" id="ANF54047.1"/>
    </source>
</evidence>
<name>A0A172Y4B1_9CAUL</name>
<dbReference type="EMBL" id="CP015614">
    <property type="protein sequence ID" value="ANF54047.1"/>
    <property type="molecule type" value="Genomic_DNA"/>
</dbReference>
<dbReference type="KEGG" id="bne:DA69_04395"/>
<evidence type="ECO:0000256" key="5">
    <source>
        <dbReference type="SAM" id="MobiDB-lite"/>
    </source>
</evidence>